<gene>
    <name evidence="1" type="ORF">SDC9_202240</name>
</gene>
<accession>A0A645IVW5</accession>
<sequence>MRETLEETAYRFLPRFLVGIYQWPRPQRDITYLRFAFGGDLGEEVAGRQLDTGIVRAVWMTLDEMRATQARHRSPLILQCAEDWLAGRRYGLDLLRHYD</sequence>
<dbReference type="InterPro" id="IPR015797">
    <property type="entry name" value="NUDIX_hydrolase-like_dom_sf"/>
</dbReference>
<dbReference type="Gene3D" id="3.90.79.10">
    <property type="entry name" value="Nucleoside Triphosphate Pyrophosphohydrolase"/>
    <property type="match status" value="1"/>
</dbReference>
<dbReference type="EMBL" id="VSSQ01122924">
    <property type="protein sequence ID" value="MPN54569.1"/>
    <property type="molecule type" value="Genomic_DNA"/>
</dbReference>
<evidence type="ECO:0000313" key="1">
    <source>
        <dbReference type="EMBL" id="MPN54569.1"/>
    </source>
</evidence>
<protein>
    <recommendedName>
        <fullName evidence="2">NUDIX hydrolase</fullName>
    </recommendedName>
</protein>
<dbReference type="SUPFAM" id="SSF55811">
    <property type="entry name" value="Nudix"/>
    <property type="match status" value="1"/>
</dbReference>
<organism evidence="1">
    <name type="scientific">bioreactor metagenome</name>
    <dbReference type="NCBI Taxonomy" id="1076179"/>
    <lineage>
        <taxon>unclassified sequences</taxon>
        <taxon>metagenomes</taxon>
        <taxon>ecological metagenomes</taxon>
    </lineage>
</organism>
<comment type="caution">
    <text evidence="1">The sequence shown here is derived from an EMBL/GenBank/DDBJ whole genome shotgun (WGS) entry which is preliminary data.</text>
</comment>
<evidence type="ECO:0008006" key="2">
    <source>
        <dbReference type="Google" id="ProtNLM"/>
    </source>
</evidence>
<reference evidence="1" key="1">
    <citation type="submission" date="2019-08" db="EMBL/GenBank/DDBJ databases">
        <authorList>
            <person name="Kucharzyk K."/>
            <person name="Murdoch R.W."/>
            <person name="Higgins S."/>
            <person name="Loffler F."/>
        </authorList>
    </citation>
    <scope>NUCLEOTIDE SEQUENCE</scope>
</reference>
<proteinExistence type="predicted"/>
<name>A0A645IVW5_9ZZZZ</name>
<dbReference type="AlphaFoldDB" id="A0A645IVW5"/>